<organism evidence="2 3">
    <name type="scientific">Exidia glandulosa HHB12029</name>
    <dbReference type="NCBI Taxonomy" id="1314781"/>
    <lineage>
        <taxon>Eukaryota</taxon>
        <taxon>Fungi</taxon>
        <taxon>Dikarya</taxon>
        <taxon>Basidiomycota</taxon>
        <taxon>Agaricomycotina</taxon>
        <taxon>Agaricomycetes</taxon>
        <taxon>Auriculariales</taxon>
        <taxon>Exidiaceae</taxon>
        <taxon>Exidia</taxon>
    </lineage>
</organism>
<sequence length="293" mass="32454">MLALIKRWNHPTQFDHFTFMPGITDLPEDLLVPIFSLARESPLDVLQLGYVCSDWKRIVSSTGALFAEITAGTDYDTDVSFDQLSGVLVLSRDAPLHLTVRCWVEKDYNVACAAILDHMGHIRELELHVDVLDWESHGTAVCPLKSALSVPAPMLEDAFIDLDGAHLWAVVDYQLFGGFAPCLTRLQLHGVEITNPIQPAFSRIEYFFGPSAISDMAGRTALVAHALTLGQLFPALADLTLTDSTSFLAITECDVFPTHLDGSDIRYCRRLRDDESDEIETGYEALRGLETAN</sequence>
<reference evidence="2 3" key="1">
    <citation type="journal article" date="2016" name="Mol. Biol. Evol.">
        <title>Comparative Genomics of Early-Diverging Mushroom-Forming Fungi Provides Insights into the Origins of Lignocellulose Decay Capabilities.</title>
        <authorList>
            <person name="Nagy L.G."/>
            <person name="Riley R."/>
            <person name="Tritt A."/>
            <person name="Adam C."/>
            <person name="Daum C."/>
            <person name="Floudas D."/>
            <person name="Sun H."/>
            <person name="Yadav J.S."/>
            <person name="Pangilinan J."/>
            <person name="Larsson K.H."/>
            <person name="Matsuura K."/>
            <person name="Barry K."/>
            <person name="Labutti K."/>
            <person name="Kuo R."/>
            <person name="Ohm R.A."/>
            <person name="Bhattacharya S.S."/>
            <person name="Shirouzu T."/>
            <person name="Yoshinaga Y."/>
            <person name="Martin F.M."/>
            <person name="Grigoriev I.V."/>
            <person name="Hibbett D.S."/>
        </authorList>
    </citation>
    <scope>NUCLEOTIDE SEQUENCE [LARGE SCALE GENOMIC DNA]</scope>
    <source>
        <strain evidence="2 3">HHB12029</strain>
    </source>
</reference>
<dbReference type="PROSITE" id="PS50181">
    <property type="entry name" value="FBOX"/>
    <property type="match status" value="1"/>
</dbReference>
<evidence type="ECO:0000313" key="3">
    <source>
        <dbReference type="Proteomes" id="UP000077266"/>
    </source>
</evidence>
<keyword evidence="3" id="KW-1185">Reference proteome</keyword>
<dbReference type="InterPro" id="IPR036047">
    <property type="entry name" value="F-box-like_dom_sf"/>
</dbReference>
<dbReference type="EMBL" id="KV426448">
    <property type="protein sequence ID" value="KZV80805.1"/>
    <property type="molecule type" value="Genomic_DNA"/>
</dbReference>
<dbReference type="AlphaFoldDB" id="A0A165BKB6"/>
<dbReference type="Pfam" id="PF12937">
    <property type="entry name" value="F-box-like"/>
    <property type="match status" value="1"/>
</dbReference>
<gene>
    <name evidence="2" type="ORF">EXIGLDRAFT_780539</name>
</gene>
<evidence type="ECO:0000313" key="2">
    <source>
        <dbReference type="EMBL" id="KZV80805.1"/>
    </source>
</evidence>
<dbReference type="InterPro" id="IPR001810">
    <property type="entry name" value="F-box_dom"/>
</dbReference>
<feature type="domain" description="F-box" evidence="1">
    <location>
        <begin position="20"/>
        <end position="69"/>
    </location>
</feature>
<proteinExistence type="predicted"/>
<dbReference type="OrthoDB" id="3181259at2759"/>
<accession>A0A165BKB6</accession>
<evidence type="ECO:0000259" key="1">
    <source>
        <dbReference type="PROSITE" id="PS50181"/>
    </source>
</evidence>
<dbReference type="Proteomes" id="UP000077266">
    <property type="component" value="Unassembled WGS sequence"/>
</dbReference>
<dbReference type="SUPFAM" id="SSF81383">
    <property type="entry name" value="F-box domain"/>
    <property type="match status" value="1"/>
</dbReference>
<dbReference type="InParanoid" id="A0A165BKB6"/>
<name>A0A165BKB6_EXIGL</name>
<protein>
    <recommendedName>
        <fullName evidence="1">F-box domain-containing protein</fullName>
    </recommendedName>
</protein>